<dbReference type="GO" id="GO:0005737">
    <property type="term" value="C:cytoplasm"/>
    <property type="evidence" value="ECO:0007669"/>
    <property type="project" value="UniProtKB-SubCell"/>
</dbReference>
<dbReference type="InterPro" id="IPR036305">
    <property type="entry name" value="RGS_sf"/>
</dbReference>
<dbReference type="GO" id="GO:0007165">
    <property type="term" value="P:signal transduction"/>
    <property type="evidence" value="ECO:0007669"/>
    <property type="project" value="InterPro"/>
</dbReference>
<evidence type="ECO:0000259" key="6">
    <source>
        <dbReference type="PROSITE" id="PS50132"/>
    </source>
</evidence>
<dbReference type="EMBL" id="LR789691">
    <property type="protein sequence ID" value="CAB3265553.1"/>
    <property type="molecule type" value="mRNA"/>
</dbReference>
<dbReference type="GO" id="GO:0008277">
    <property type="term" value="P:regulation of G protein-coupled receptor signaling pathway"/>
    <property type="evidence" value="ECO:0007669"/>
    <property type="project" value="TreeGrafter"/>
</dbReference>
<feature type="compositionally biased region" description="Basic and acidic residues" evidence="5">
    <location>
        <begin position="702"/>
        <end position="714"/>
    </location>
</feature>
<keyword evidence="3" id="KW-0963">Cytoplasm</keyword>
<dbReference type="PANTHER" id="PTHR45945">
    <property type="entry name" value="REGULATOR OF G-PROTEIN SIGNALING LOCO"/>
    <property type="match status" value="1"/>
</dbReference>
<dbReference type="SUPFAM" id="SSF48097">
    <property type="entry name" value="Regulator of G-protein signaling, RGS"/>
    <property type="match status" value="1"/>
</dbReference>
<dbReference type="PROSITE" id="PS50898">
    <property type="entry name" value="RBD"/>
    <property type="match status" value="1"/>
</dbReference>
<dbReference type="InterPro" id="IPR011993">
    <property type="entry name" value="PH-like_dom_sf"/>
</dbReference>
<evidence type="ECO:0000256" key="2">
    <source>
        <dbReference type="ARBA" id="ARBA00022468"/>
    </source>
</evidence>
<feature type="region of interest" description="Disordered" evidence="5">
    <location>
        <begin position="1024"/>
        <end position="1044"/>
    </location>
</feature>
<evidence type="ECO:0000256" key="4">
    <source>
        <dbReference type="ARBA" id="ARBA00022737"/>
    </source>
</evidence>
<feature type="compositionally biased region" description="Polar residues" evidence="5">
    <location>
        <begin position="311"/>
        <end position="331"/>
    </location>
</feature>
<dbReference type="Gene3D" id="2.30.29.30">
    <property type="entry name" value="Pleckstrin-homology domain (PH domain)/Phosphotyrosine-binding domain (PTB)"/>
    <property type="match status" value="1"/>
</dbReference>
<evidence type="ECO:0000256" key="5">
    <source>
        <dbReference type="SAM" id="MobiDB-lite"/>
    </source>
</evidence>
<organism evidence="8">
    <name type="scientific">Phallusia mammillata</name>
    <dbReference type="NCBI Taxonomy" id="59560"/>
    <lineage>
        <taxon>Eukaryota</taxon>
        <taxon>Metazoa</taxon>
        <taxon>Chordata</taxon>
        <taxon>Tunicata</taxon>
        <taxon>Ascidiacea</taxon>
        <taxon>Phlebobranchia</taxon>
        <taxon>Ascidiidae</taxon>
        <taxon>Phallusia</taxon>
    </lineage>
</organism>
<dbReference type="GO" id="GO:0005886">
    <property type="term" value="C:plasma membrane"/>
    <property type="evidence" value="ECO:0007669"/>
    <property type="project" value="TreeGrafter"/>
</dbReference>
<accession>A0A6F9DRC9</accession>
<feature type="compositionally biased region" description="Low complexity" evidence="5">
    <location>
        <begin position="983"/>
        <end position="999"/>
    </location>
</feature>
<dbReference type="Pfam" id="PF00615">
    <property type="entry name" value="RGS"/>
    <property type="match status" value="1"/>
</dbReference>
<feature type="compositionally biased region" description="Basic residues" evidence="5">
    <location>
        <begin position="675"/>
        <end position="686"/>
    </location>
</feature>
<dbReference type="SMART" id="SM00315">
    <property type="entry name" value="RGS"/>
    <property type="match status" value="1"/>
</dbReference>
<name>A0A6F9DRC9_9ASCI</name>
<feature type="region of interest" description="Disordered" evidence="5">
    <location>
        <begin position="1"/>
        <end position="25"/>
    </location>
</feature>
<dbReference type="InterPro" id="IPR006020">
    <property type="entry name" value="PTB/PI_dom"/>
</dbReference>
<dbReference type="SUPFAM" id="SSF50729">
    <property type="entry name" value="PH domain-like"/>
    <property type="match status" value="1"/>
</dbReference>
<dbReference type="InterPro" id="IPR046995">
    <property type="entry name" value="RGS10/12/14-like"/>
</dbReference>
<dbReference type="AlphaFoldDB" id="A0A6F9DRC9"/>
<feature type="region of interest" description="Disordered" evidence="5">
    <location>
        <begin position="271"/>
        <end position="358"/>
    </location>
</feature>
<dbReference type="Gene3D" id="1.10.196.10">
    <property type="match status" value="1"/>
</dbReference>
<evidence type="ECO:0000313" key="8">
    <source>
        <dbReference type="EMBL" id="CAB3265553.1"/>
    </source>
</evidence>
<evidence type="ECO:0000259" key="7">
    <source>
        <dbReference type="PROSITE" id="PS50898"/>
    </source>
</evidence>
<sequence>MTPPKNRGERKKSSTEDGNFKHDRQLSDNLPSMVMVQSIVAYLGTVEMPMMDAHMVAQASLDSVRGCVQRLRLEQHIHQRVLFKVTQSGAKLYNADGDMIAIYHVDKLMFSAPCPDDGRFFCLVTLQDAHHGKITSMSNIQTSCHIFMVDPEISSHNVHLEKANRFGIQCSTNTETGECVEFPKTPRSILSVMRLLQSTSNEQLLKTSDDLRNTSVLSNTTNDSGIVDQSLSTPHYHILDYHPPHTKLTRGESSLPPVALAWTNNDKRKISVERKHSSSSMDEGNRFSPKNLFTSDSDSSHSHTRSGHSNVAYSGRNSTLPSNLSSAFHTKQTVEHHKLHSSSVSSSRLAQQNATPMLSQQNLHRHDNRMKHSHVPPPMHKLSMGKYRMADLRAHSDQARHQRRVERGKPPFVMPSHQSAKREGKAFANRFVAFGKAISRSTENVAVSDEDPLSGASSVESLASNASLPSCINGSFSGNFDYGYHRSSLRGVAPPQVSDVTAGRISHWAVSFDRLLDDPLGVKYFKHFLCKEFSEENILFWEACEGLRTISADDVEKMKHDIKAIYDRFLAHDAPMPVNIDSQGQQQAEEALTSQPHPNIFLNQQNQVYTLMKLDSYSRFLKSPLYRQCMVSEMEGRPLPLDTSTWSNTSDTTSVDSSIYSRPPARSVDAGSSSFRRKGKKSKGSKKSLFGFKNRPKGGSFQRDKSSAGHDSSRDSSGSESYLGHASPLVRSGSLPTAVPDFPDASRVCHVTLWDNTTTVIYAKKSGVTTVAEALDNLCERRGVKLSAVEVFMFDDDDRSSSASGGSGRPKRPLSLDLDVSVLASRSIVLERRALFRLDMLPVRRSVGVKARPGKNIGDALKSVLTKYNLQLCDVTAKISGEEDELILDQPVSNIDGLRIILEQRHRDVAKKANHSFKEKKDKVEENKPVSTVKSRNAEKQETEELLNLMSLLQSSKMNDQRGLISKADLVLPDFLKQPELATRGSKNGNNNNSTESTGVHVVDNVVDELSPYAISSILDPSSVQLTSDTSGRHTHRKTDTRRGSRGYVELSAQPKSFSTFKPSFAVPQVSRDRLTPELNESDPNDTTIVEDPDIVGSLGLEGSFDPEMTLVTLSTPPHDLSVQGRNLLELSMADFSPPTPISTKVHQFDHPGENDEETKTIMV</sequence>
<dbReference type="PROSITE" id="PS50132">
    <property type="entry name" value="RGS"/>
    <property type="match status" value="1"/>
</dbReference>
<feature type="region of interest" description="Disordered" evidence="5">
    <location>
        <begin position="912"/>
        <end position="939"/>
    </location>
</feature>
<dbReference type="InterPro" id="IPR024066">
    <property type="entry name" value="RGS_subdom1/3"/>
</dbReference>
<feature type="domain" description="RGS" evidence="6">
    <location>
        <begin position="511"/>
        <end position="630"/>
    </location>
</feature>
<dbReference type="GO" id="GO:0005096">
    <property type="term" value="F:GTPase activator activity"/>
    <property type="evidence" value="ECO:0007669"/>
    <property type="project" value="UniProtKB-KW"/>
</dbReference>
<dbReference type="InterPro" id="IPR003116">
    <property type="entry name" value="RBD_dom"/>
</dbReference>
<reference evidence="8" key="1">
    <citation type="submission" date="2020-04" db="EMBL/GenBank/DDBJ databases">
        <authorList>
            <person name="Neveu A P."/>
        </authorList>
    </citation>
    <scope>NUCLEOTIDE SEQUENCE</scope>
    <source>
        <tissue evidence="8">Whole embryo</tissue>
    </source>
</reference>
<feature type="region of interest" description="Disordered" evidence="5">
    <location>
        <begin position="400"/>
        <end position="420"/>
    </location>
</feature>
<feature type="domain" description="RBD" evidence="7">
    <location>
        <begin position="835"/>
        <end position="905"/>
    </location>
</feature>
<proteinExistence type="evidence at transcript level"/>
<dbReference type="PANTHER" id="PTHR45945:SF3">
    <property type="entry name" value="REGULATOR OF G-PROTEIN SIGNALING LOCO"/>
    <property type="match status" value="1"/>
</dbReference>
<dbReference type="GO" id="GO:0005634">
    <property type="term" value="C:nucleus"/>
    <property type="evidence" value="ECO:0007669"/>
    <property type="project" value="TreeGrafter"/>
</dbReference>
<dbReference type="SUPFAM" id="SSF54236">
    <property type="entry name" value="Ubiquitin-like"/>
    <property type="match status" value="1"/>
</dbReference>
<dbReference type="Pfam" id="PF02196">
    <property type="entry name" value="RBD"/>
    <property type="match status" value="1"/>
</dbReference>
<gene>
    <name evidence="8" type="primary">Rgs12</name>
</gene>
<feature type="compositionally biased region" description="Basic and acidic residues" evidence="5">
    <location>
        <begin position="400"/>
        <end position="409"/>
    </location>
</feature>
<dbReference type="SMART" id="SM00462">
    <property type="entry name" value="PTB"/>
    <property type="match status" value="1"/>
</dbReference>
<evidence type="ECO:0000256" key="1">
    <source>
        <dbReference type="ARBA" id="ARBA00004496"/>
    </source>
</evidence>
<dbReference type="PRINTS" id="PR01301">
    <property type="entry name" value="RGSPROTEIN"/>
</dbReference>
<feature type="compositionally biased region" description="Polar residues" evidence="5">
    <location>
        <begin position="348"/>
        <end position="358"/>
    </location>
</feature>
<feature type="compositionally biased region" description="Low complexity" evidence="5">
    <location>
        <begin position="642"/>
        <end position="658"/>
    </location>
</feature>
<evidence type="ECO:0000256" key="3">
    <source>
        <dbReference type="ARBA" id="ARBA00022490"/>
    </source>
</evidence>
<comment type="subcellular location">
    <subcellularLocation>
        <location evidence="1">Cytoplasm</location>
    </subcellularLocation>
</comment>
<dbReference type="Gene3D" id="3.10.20.90">
    <property type="entry name" value="Phosphatidylinositol 3-kinase Catalytic Subunit, Chain A, domain 1"/>
    <property type="match status" value="2"/>
</dbReference>
<dbReference type="SMART" id="SM00455">
    <property type="entry name" value="RBD"/>
    <property type="match status" value="2"/>
</dbReference>
<feature type="compositionally biased region" description="Basic and acidic residues" evidence="5">
    <location>
        <begin position="912"/>
        <end position="928"/>
    </location>
</feature>
<dbReference type="InterPro" id="IPR003109">
    <property type="entry name" value="GoLoco_motif"/>
</dbReference>
<dbReference type="InterPro" id="IPR044926">
    <property type="entry name" value="RGS_subdomain_2"/>
</dbReference>
<keyword evidence="2" id="KW-0343">GTPase activation</keyword>
<feature type="region of interest" description="Disordered" evidence="5">
    <location>
        <begin position="981"/>
        <end position="1000"/>
    </location>
</feature>
<protein>
    <submittedName>
        <fullName evidence="8">Regulator of G-protein signaling 12</fullName>
    </submittedName>
</protein>
<dbReference type="FunFam" id="1.10.167.10:FF:000001">
    <property type="entry name" value="Putative regulator of g-protein signaling 12"/>
    <property type="match status" value="1"/>
</dbReference>
<dbReference type="Gene3D" id="1.10.167.10">
    <property type="entry name" value="Regulator of G-protein Signalling 4, domain 2"/>
    <property type="match status" value="1"/>
</dbReference>
<feature type="region of interest" description="Disordered" evidence="5">
    <location>
        <begin position="637"/>
        <end position="735"/>
    </location>
</feature>
<feature type="compositionally biased region" description="Basic and acidic residues" evidence="5">
    <location>
        <begin position="11"/>
        <end position="25"/>
    </location>
</feature>
<keyword evidence="4" id="KW-0677">Repeat</keyword>
<dbReference type="InterPro" id="IPR016137">
    <property type="entry name" value="RGS"/>
</dbReference>
<dbReference type="InterPro" id="IPR029071">
    <property type="entry name" value="Ubiquitin-like_domsf"/>
</dbReference>
<dbReference type="PROSITE" id="PS50877">
    <property type="entry name" value="GOLOCO"/>
    <property type="match status" value="1"/>
</dbReference>